<keyword evidence="2" id="KW-1185">Reference proteome</keyword>
<dbReference type="EMBL" id="JANBPK010000961">
    <property type="protein sequence ID" value="KAJ2927767.1"/>
    <property type="molecule type" value="Genomic_DNA"/>
</dbReference>
<organism evidence="1 2">
    <name type="scientific">Candolleomyces eurysporus</name>
    <dbReference type="NCBI Taxonomy" id="2828524"/>
    <lineage>
        <taxon>Eukaryota</taxon>
        <taxon>Fungi</taxon>
        <taxon>Dikarya</taxon>
        <taxon>Basidiomycota</taxon>
        <taxon>Agaricomycotina</taxon>
        <taxon>Agaricomycetes</taxon>
        <taxon>Agaricomycetidae</taxon>
        <taxon>Agaricales</taxon>
        <taxon>Agaricineae</taxon>
        <taxon>Psathyrellaceae</taxon>
        <taxon>Candolleomyces</taxon>
    </lineage>
</organism>
<comment type="caution">
    <text evidence="1">The sequence shown here is derived from an EMBL/GenBank/DDBJ whole genome shotgun (WGS) entry which is preliminary data.</text>
</comment>
<accession>A0A9W8J3X2</accession>
<gene>
    <name evidence="1" type="ORF">H1R20_g9322</name>
</gene>
<reference evidence="1" key="1">
    <citation type="submission" date="2022-06" db="EMBL/GenBank/DDBJ databases">
        <title>Genome Sequence of Candolleomyces eurysporus.</title>
        <authorList>
            <person name="Buettner E."/>
        </authorList>
    </citation>
    <scope>NUCLEOTIDE SEQUENCE</scope>
    <source>
        <strain evidence="1">VTCC 930004</strain>
    </source>
</reference>
<proteinExistence type="predicted"/>
<protein>
    <submittedName>
        <fullName evidence="1">Uncharacterized protein</fullName>
    </submittedName>
</protein>
<evidence type="ECO:0000313" key="2">
    <source>
        <dbReference type="Proteomes" id="UP001140091"/>
    </source>
</evidence>
<feature type="non-terminal residue" evidence="1">
    <location>
        <position position="370"/>
    </location>
</feature>
<sequence length="370" mass="40064">MKDIYTESGSHNSKEYKAFVRVTVGLWETATEEQKEAVHAFIAAAKDAKAVDQPDPQTPSDYQKYWEKLLAILSKTVTAPVQKAGVLAFVTLVGPVPEAGGQILATTLQFGDKEDTPLFSNVWADHDHVFVDQLANFLWKIAPNDPSYQHRKSKWPWKTVVRQKRPPSQRRLMAWEHCLARTLQLDGDTSSSSSTNPLASKTVAAPSSLLTPSSEAMNSDLPVLTGPQMIANGAFDFLKFNPGDFEVSNFWPNGEPDWANVEVLESMMHEEPALLLLTTTTTFPKLAASAYASVFIPDQTSRFITLAVPAATAPNGNGPHAHHAPLSNLAVFPPTPAIPAMTSPATHTSLLNAAGSVPVNAHPAGLPQSL</sequence>
<dbReference type="AlphaFoldDB" id="A0A9W8J3X2"/>
<evidence type="ECO:0000313" key="1">
    <source>
        <dbReference type="EMBL" id="KAJ2927767.1"/>
    </source>
</evidence>
<name>A0A9W8J3X2_9AGAR</name>
<dbReference type="Proteomes" id="UP001140091">
    <property type="component" value="Unassembled WGS sequence"/>
</dbReference>